<evidence type="ECO:0008006" key="5">
    <source>
        <dbReference type="Google" id="ProtNLM"/>
    </source>
</evidence>
<feature type="signal peptide" evidence="2">
    <location>
        <begin position="1"/>
        <end position="23"/>
    </location>
</feature>
<evidence type="ECO:0000256" key="1">
    <source>
        <dbReference type="SAM" id="MobiDB-lite"/>
    </source>
</evidence>
<dbReference type="OrthoDB" id="4672395at2759"/>
<dbReference type="Proteomes" id="UP000800093">
    <property type="component" value="Unassembled WGS sequence"/>
</dbReference>
<comment type="caution">
    <text evidence="3">The sequence shown here is derived from an EMBL/GenBank/DDBJ whole genome shotgun (WGS) entry which is preliminary data.</text>
</comment>
<protein>
    <recommendedName>
        <fullName evidence="5">Secreted protein</fullName>
    </recommendedName>
</protein>
<dbReference type="EMBL" id="ML986613">
    <property type="protein sequence ID" value="KAF2264752.1"/>
    <property type="molecule type" value="Genomic_DNA"/>
</dbReference>
<keyword evidence="2" id="KW-0732">Signal</keyword>
<proteinExistence type="predicted"/>
<keyword evidence="4" id="KW-1185">Reference proteome</keyword>
<name>A0A9P4KBJ5_9PLEO</name>
<accession>A0A9P4KBJ5</accession>
<dbReference type="AlphaFoldDB" id="A0A9P4KBJ5"/>
<feature type="chain" id="PRO_5040464143" description="Secreted protein" evidence="2">
    <location>
        <begin position="24"/>
        <end position="238"/>
    </location>
</feature>
<feature type="region of interest" description="Disordered" evidence="1">
    <location>
        <begin position="148"/>
        <end position="176"/>
    </location>
</feature>
<feature type="compositionally biased region" description="Polar residues" evidence="1">
    <location>
        <begin position="148"/>
        <end position="167"/>
    </location>
</feature>
<evidence type="ECO:0000256" key="2">
    <source>
        <dbReference type="SAM" id="SignalP"/>
    </source>
</evidence>
<evidence type="ECO:0000313" key="3">
    <source>
        <dbReference type="EMBL" id="KAF2264752.1"/>
    </source>
</evidence>
<gene>
    <name evidence="3" type="ORF">CC78DRAFT_543799</name>
</gene>
<sequence>MISSKTFVAIAIATFWNIASVQAAIRYPERANETRCDELLRPTWSDCDQLAANLPATLTAGPGFLEGAIIDQGNCRLRFVACDPEATASTSESSILKNLMNIVKGQCGAANVGGAHRSGRACVVVEHPSKSFSKRGISRIGANRRQSWNETKWSPSGVQKRQTSTTDVPVAPPNDKRNVTEESIAVVKRDGNTTHVPSVISRQENATNILPLLSKREENTTRIPSYFGKRNWNETTLR</sequence>
<organism evidence="3 4">
    <name type="scientific">Lojkania enalia</name>
    <dbReference type="NCBI Taxonomy" id="147567"/>
    <lineage>
        <taxon>Eukaryota</taxon>
        <taxon>Fungi</taxon>
        <taxon>Dikarya</taxon>
        <taxon>Ascomycota</taxon>
        <taxon>Pezizomycotina</taxon>
        <taxon>Dothideomycetes</taxon>
        <taxon>Pleosporomycetidae</taxon>
        <taxon>Pleosporales</taxon>
        <taxon>Pleosporales incertae sedis</taxon>
        <taxon>Lojkania</taxon>
    </lineage>
</organism>
<evidence type="ECO:0000313" key="4">
    <source>
        <dbReference type="Proteomes" id="UP000800093"/>
    </source>
</evidence>
<reference evidence="4" key="1">
    <citation type="journal article" date="2020" name="Stud. Mycol.">
        <title>101 Dothideomycetes genomes: A test case for predicting lifestyles and emergence of pathogens.</title>
        <authorList>
            <person name="Haridas S."/>
            <person name="Albert R."/>
            <person name="Binder M."/>
            <person name="Bloem J."/>
            <person name="LaButti K."/>
            <person name="Salamov A."/>
            <person name="Andreopoulos B."/>
            <person name="Baker S."/>
            <person name="Barry K."/>
            <person name="Bills G."/>
            <person name="Bluhm B."/>
            <person name="Cannon C."/>
            <person name="Castanera R."/>
            <person name="Culley D."/>
            <person name="Daum C."/>
            <person name="Ezra D."/>
            <person name="Gonzalez J."/>
            <person name="Henrissat B."/>
            <person name="Kuo A."/>
            <person name="Liang C."/>
            <person name="Lipzen A."/>
            <person name="Lutzoni F."/>
            <person name="Magnuson J."/>
            <person name="Mondo S."/>
            <person name="Nolan M."/>
            <person name="Ohm R."/>
            <person name="Pangilinan J."/>
            <person name="Park H.-J."/>
            <person name="Ramirez L."/>
            <person name="Alfaro M."/>
            <person name="Sun H."/>
            <person name="Tritt A."/>
            <person name="Yoshinaga Y."/>
            <person name="Zwiers L.-H."/>
            <person name="Turgeon B."/>
            <person name="Goodwin S."/>
            <person name="Spatafora J."/>
            <person name="Crous P."/>
            <person name="Grigoriev I."/>
        </authorList>
    </citation>
    <scope>NUCLEOTIDE SEQUENCE [LARGE SCALE GENOMIC DNA]</scope>
    <source>
        <strain evidence="4">CBS 304.66</strain>
    </source>
</reference>